<evidence type="ECO:0000259" key="4">
    <source>
        <dbReference type="PROSITE" id="PS50097"/>
    </source>
</evidence>
<feature type="region of interest" description="Disordered" evidence="1">
    <location>
        <begin position="171"/>
        <end position="193"/>
    </location>
</feature>
<organism evidence="5 6">
    <name type="scientific">Globodera rostochiensis</name>
    <name type="common">Golden nematode worm</name>
    <name type="synonym">Heterodera rostochiensis</name>
    <dbReference type="NCBI Taxonomy" id="31243"/>
    <lineage>
        <taxon>Eukaryota</taxon>
        <taxon>Metazoa</taxon>
        <taxon>Ecdysozoa</taxon>
        <taxon>Nematoda</taxon>
        <taxon>Chromadorea</taxon>
        <taxon>Rhabditida</taxon>
        <taxon>Tylenchina</taxon>
        <taxon>Tylenchomorpha</taxon>
        <taxon>Tylenchoidea</taxon>
        <taxon>Heteroderidae</taxon>
        <taxon>Heteroderinae</taxon>
        <taxon>Globodera</taxon>
    </lineage>
</organism>
<keyword evidence="2" id="KW-0472">Membrane</keyword>
<dbReference type="PROSITE" id="PS50097">
    <property type="entry name" value="BTB"/>
    <property type="match status" value="1"/>
</dbReference>
<accession>A0A914GPN3</accession>
<sequence length="484" mass="55189">MLRQLYFLFCCFASCIVLLYAVQSDLESKLVQLIDQPRETPTSTFLPPNVVEIEEAYKKKPIDNVGSKVFKNLKAVAIAELAIEELHQFVVGKQCKTQICIRPLNLRNWLKNVHNLQEPQRRQKSRRRRKRGGVRCRRSVDWNAWIQCISLILLYIILFCLLIYLLASSKSGGNGSNSRSRSYNSRRSWASTDNSCSTYSGQSWTGGNNCCCCCTNQQENQVADDNKYERNGQIMYRMPPNFMEFSEERGPNEVLTDPVVYINRWRILGIILMITLAFSCIAIAMKPELMDPTNGLNEAEDDVAFKAEVVAGMAGVRLEDALLVNGVLVNVNKHLLAAHSKIFQTLFFGEKAEETPKVQINEVPYAVAYFERLIYTMYPHNVELDDECVEGILLLAHRFLLDCVVNRCVDFLLKKSKKPAIFKFRLAHQCGIIGMKEQILAQMAKEDFLIAGKNYLDNLSENNKLGAQAVRELSERHKELFGTE</sequence>
<keyword evidence="5" id="KW-1185">Reference proteome</keyword>
<dbReference type="SMART" id="SM00225">
    <property type="entry name" value="BTB"/>
    <property type="match status" value="1"/>
</dbReference>
<feature type="chain" id="PRO_5037150593" evidence="3">
    <location>
        <begin position="22"/>
        <end position="484"/>
    </location>
</feature>
<feature type="transmembrane region" description="Helical" evidence="2">
    <location>
        <begin position="267"/>
        <end position="285"/>
    </location>
</feature>
<feature type="transmembrane region" description="Helical" evidence="2">
    <location>
        <begin position="144"/>
        <end position="167"/>
    </location>
</feature>
<dbReference type="AlphaFoldDB" id="A0A914GPN3"/>
<reference evidence="6" key="1">
    <citation type="submission" date="2022-11" db="UniProtKB">
        <authorList>
            <consortium name="WormBaseParasite"/>
        </authorList>
    </citation>
    <scope>IDENTIFICATION</scope>
</reference>
<feature type="signal peptide" evidence="3">
    <location>
        <begin position="1"/>
        <end position="21"/>
    </location>
</feature>
<evidence type="ECO:0000256" key="2">
    <source>
        <dbReference type="SAM" id="Phobius"/>
    </source>
</evidence>
<evidence type="ECO:0000313" key="6">
    <source>
        <dbReference type="WBParaSite" id="Gr19_v10_g10186.t1"/>
    </source>
</evidence>
<dbReference type="Proteomes" id="UP000887572">
    <property type="component" value="Unplaced"/>
</dbReference>
<feature type="domain" description="BTB" evidence="4">
    <location>
        <begin position="318"/>
        <end position="386"/>
    </location>
</feature>
<proteinExistence type="predicted"/>
<protein>
    <submittedName>
        <fullName evidence="6">BTB domain-containing protein</fullName>
    </submittedName>
</protein>
<dbReference type="SUPFAM" id="SSF54695">
    <property type="entry name" value="POZ domain"/>
    <property type="match status" value="1"/>
</dbReference>
<dbReference type="PANTHER" id="PTHR22744:SF14">
    <property type="entry name" value="BTB DOMAIN-CONTAINING PROTEIN-RELATED"/>
    <property type="match status" value="1"/>
</dbReference>
<dbReference type="CDD" id="cd18186">
    <property type="entry name" value="BTB_POZ_ZBTB_KLHL-like"/>
    <property type="match status" value="1"/>
</dbReference>
<dbReference type="PANTHER" id="PTHR22744">
    <property type="entry name" value="HELIX LOOP HELIX PROTEIN 21-RELATED"/>
    <property type="match status" value="1"/>
</dbReference>
<dbReference type="InterPro" id="IPR000210">
    <property type="entry name" value="BTB/POZ_dom"/>
</dbReference>
<dbReference type="Gene3D" id="3.30.710.10">
    <property type="entry name" value="Potassium Channel Kv1.1, Chain A"/>
    <property type="match status" value="1"/>
</dbReference>
<dbReference type="Pfam" id="PF00651">
    <property type="entry name" value="BTB"/>
    <property type="match status" value="1"/>
</dbReference>
<dbReference type="InterPro" id="IPR011333">
    <property type="entry name" value="SKP1/BTB/POZ_sf"/>
</dbReference>
<evidence type="ECO:0000313" key="5">
    <source>
        <dbReference type="Proteomes" id="UP000887572"/>
    </source>
</evidence>
<feature type="compositionally biased region" description="Low complexity" evidence="1">
    <location>
        <begin position="171"/>
        <end position="188"/>
    </location>
</feature>
<keyword evidence="3" id="KW-0732">Signal</keyword>
<keyword evidence="2" id="KW-1133">Transmembrane helix</keyword>
<evidence type="ECO:0000256" key="3">
    <source>
        <dbReference type="SAM" id="SignalP"/>
    </source>
</evidence>
<name>A0A914GPN3_GLORO</name>
<keyword evidence="2" id="KW-0812">Transmembrane</keyword>
<dbReference type="WBParaSite" id="Gr19_v10_g10186.t1">
    <property type="protein sequence ID" value="Gr19_v10_g10186.t1"/>
    <property type="gene ID" value="Gr19_v10_g10186"/>
</dbReference>
<evidence type="ECO:0000256" key="1">
    <source>
        <dbReference type="SAM" id="MobiDB-lite"/>
    </source>
</evidence>